<gene>
    <name evidence="8" type="ORF">OU798_07970</name>
</gene>
<dbReference type="Gene3D" id="2.60.120.260">
    <property type="entry name" value="Galactose-binding domain-like"/>
    <property type="match status" value="1"/>
</dbReference>
<feature type="signal peptide" evidence="4">
    <location>
        <begin position="1"/>
        <end position="20"/>
    </location>
</feature>
<evidence type="ECO:0000259" key="6">
    <source>
        <dbReference type="Pfam" id="PF02836"/>
    </source>
</evidence>
<reference evidence="8" key="1">
    <citation type="submission" date="2022-11" db="EMBL/GenBank/DDBJ databases">
        <title>Marilongibacter aestuarii gen. nov., sp. nov., isolated from tidal flat sediment.</title>
        <authorList>
            <person name="Jiayan W."/>
        </authorList>
    </citation>
    <scope>NUCLEOTIDE SEQUENCE</scope>
    <source>
        <strain evidence="8">Z1-6</strain>
    </source>
</reference>
<dbReference type="InterPro" id="IPR051913">
    <property type="entry name" value="GH2_Domain-Containing"/>
</dbReference>
<evidence type="ECO:0000256" key="1">
    <source>
        <dbReference type="ARBA" id="ARBA00007401"/>
    </source>
</evidence>
<dbReference type="InterPro" id="IPR008979">
    <property type="entry name" value="Galactose-bd-like_sf"/>
</dbReference>
<keyword evidence="4" id="KW-0732">Signal</keyword>
<dbReference type="SUPFAM" id="SSF51445">
    <property type="entry name" value="(Trans)glycosidases"/>
    <property type="match status" value="1"/>
</dbReference>
<feature type="domain" description="Glycosyl hydrolases family 2 sugar binding" evidence="7">
    <location>
        <begin position="26"/>
        <end position="145"/>
    </location>
</feature>
<dbReference type="InterPro" id="IPR006103">
    <property type="entry name" value="Glyco_hydro_2_cat"/>
</dbReference>
<dbReference type="RefSeq" id="WP_343332609.1">
    <property type="nucleotide sequence ID" value="NZ_JAPOHD010000015.1"/>
</dbReference>
<dbReference type="PANTHER" id="PTHR42732:SF1">
    <property type="entry name" value="BETA-MANNOSIDASE"/>
    <property type="match status" value="1"/>
</dbReference>
<evidence type="ECO:0000256" key="4">
    <source>
        <dbReference type="SAM" id="SignalP"/>
    </source>
</evidence>
<feature type="domain" description="Glycoside hydrolase family 2 catalytic" evidence="6">
    <location>
        <begin position="295"/>
        <end position="447"/>
    </location>
</feature>
<dbReference type="SUPFAM" id="SSF49785">
    <property type="entry name" value="Galactose-binding domain-like"/>
    <property type="match status" value="1"/>
</dbReference>
<evidence type="ECO:0000256" key="2">
    <source>
        <dbReference type="ARBA" id="ARBA00022801"/>
    </source>
</evidence>
<dbReference type="InterPro" id="IPR013783">
    <property type="entry name" value="Ig-like_fold"/>
</dbReference>
<dbReference type="Gene3D" id="2.60.40.10">
    <property type="entry name" value="Immunoglobulins"/>
    <property type="match status" value="1"/>
</dbReference>
<dbReference type="InterPro" id="IPR006102">
    <property type="entry name" value="Ig-like_GH2"/>
</dbReference>
<dbReference type="InterPro" id="IPR017853">
    <property type="entry name" value="GH"/>
</dbReference>
<evidence type="ECO:0008006" key="10">
    <source>
        <dbReference type="Google" id="ProtNLM"/>
    </source>
</evidence>
<evidence type="ECO:0000313" key="9">
    <source>
        <dbReference type="Proteomes" id="UP001145087"/>
    </source>
</evidence>
<comment type="caution">
    <text evidence="8">The sequence shown here is derived from an EMBL/GenBank/DDBJ whole genome shotgun (WGS) entry which is preliminary data.</text>
</comment>
<dbReference type="EMBL" id="JAPOHD010000015">
    <property type="protein sequence ID" value="MCY1720276.1"/>
    <property type="molecule type" value="Genomic_DNA"/>
</dbReference>
<keyword evidence="9" id="KW-1185">Reference proteome</keyword>
<dbReference type="Pfam" id="PF02837">
    <property type="entry name" value="Glyco_hydro_2_N"/>
    <property type="match status" value="1"/>
</dbReference>
<dbReference type="Pfam" id="PF00703">
    <property type="entry name" value="Glyco_hydro_2"/>
    <property type="match status" value="1"/>
</dbReference>
<keyword evidence="2" id="KW-0378">Hydrolase</keyword>
<dbReference type="Pfam" id="PF02836">
    <property type="entry name" value="Glyco_hydro_2_C"/>
    <property type="match status" value="1"/>
</dbReference>
<comment type="similarity">
    <text evidence="1">Belongs to the glycosyl hydrolase 2 family.</text>
</comment>
<protein>
    <recommendedName>
        <fullName evidence="10">Beta-galactosidase</fullName>
    </recommendedName>
</protein>
<organism evidence="8 9">
    <name type="scientific">Draconibacterium aestuarii</name>
    <dbReference type="NCBI Taxonomy" id="2998507"/>
    <lineage>
        <taxon>Bacteria</taxon>
        <taxon>Pseudomonadati</taxon>
        <taxon>Bacteroidota</taxon>
        <taxon>Bacteroidia</taxon>
        <taxon>Marinilabiliales</taxon>
        <taxon>Prolixibacteraceae</taxon>
        <taxon>Draconibacterium</taxon>
    </lineage>
</organism>
<evidence type="ECO:0000259" key="7">
    <source>
        <dbReference type="Pfam" id="PF02837"/>
    </source>
</evidence>
<dbReference type="GO" id="GO:0004553">
    <property type="term" value="F:hydrolase activity, hydrolyzing O-glycosyl compounds"/>
    <property type="evidence" value="ECO:0007669"/>
    <property type="project" value="InterPro"/>
</dbReference>
<feature type="domain" description="Glycoside hydrolase family 2 immunoglobulin-like beta-sandwich" evidence="5">
    <location>
        <begin position="187"/>
        <end position="292"/>
    </location>
</feature>
<evidence type="ECO:0000256" key="3">
    <source>
        <dbReference type="ARBA" id="ARBA00023295"/>
    </source>
</evidence>
<dbReference type="SUPFAM" id="SSF49303">
    <property type="entry name" value="beta-Galactosidase/glucuronidase domain"/>
    <property type="match status" value="1"/>
</dbReference>
<dbReference type="InterPro" id="IPR036156">
    <property type="entry name" value="Beta-gal/glucu_dom_sf"/>
</dbReference>
<keyword evidence="3" id="KW-0326">Glycosidase</keyword>
<dbReference type="Gene3D" id="3.20.20.80">
    <property type="entry name" value="Glycosidases"/>
    <property type="match status" value="1"/>
</dbReference>
<dbReference type="AlphaFoldDB" id="A0A9X3F451"/>
<evidence type="ECO:0000259" key="5">
    <source>
        <dbReference type="Pfam" id="PF00703"/>
    </source>
</evidence>
<accession>A0A9X3F451</accession>
<evidence type="ECO:0000313" key="8">
    <source>
        <dbReference type="EMBL" id="MCY1720276.1"/>
    </source>
</evidence>
<sequence>MKLKSGLFFITILLSLSLFAQMDEISLNGSWEIIFDDKNEGVEKKWFFDKNFDIHPAIRKIEVPSCWEEYEKNYEGVVFYRKKFFIPGEWKGKLIHINFDAVNYVAELWLNSKVIDYHEGGFTPFSFRIDKSVKFGAENVLTMRVVGPIILSDKHIDNMGRQETPQWRGGITGGIWQPVCITATDTVRINDVFIETDIRRKAAAFTIDFESNAINTSQADASLTITSPDGKIVAKKEGQLTLSPGSNLFKWKLDIQEAQNWSLKNPYLYRAKLEVNHKRKVSDAWEHKFGLREFTVRDNKFYLNDNPIYLKATFSEGLYPIKIAYPDSREMAIKEITLAKEAGFNMIRPWRKPPPKMWLDLCDSIGILTVGSMVVECMDRPVSTPYLAKRVESEVRESIMRDRNRTCVVQWELFNEANRPVLQQMMHTMSVLAQELDPGRLILDESGGTKGANLYLPYQDNPMRFNDIHSYPGGQVNQEQYDRLLIIGKTLKEREASGLGHLNVPGRNVQPKLMSFLSELGYASWPNLVENNQSFQEKGNPIVPAAVTYNNLEQQVREAFKITGFNSAFPDLEKYCIEEQRIHGIANKRMMEATRANPVVSGYCVHALTDGDWILGASILDLWRNPKPFVYEMTKEANQPQIISIRVLPRNMYAEKGGRIEITGMNELEETQAILTLNLVSEKGDIISSQSFEKNYKNGVTKLFNEKLDTRNLEGSYTLKVEVKEPGGKLISRNEQTFDVFTEKQLAVPKTKIAVLAERDRITSFLDDNGIFYIPFTKDIDTSVPVLVGSGKKGDKNFQKKIDEVKAFVERGGYAVFLEISGPQLTWGAPNPQPKPVDAHDDWRRNVPRVLQDMDIDKLPFKANMYATNGNYISRNHIVTDNDVFNGLPVNMLMSGVYENVCAEKSICRPAEGKYIAGVITYDQNKNMDIMQRHYNGIGDVLWAADVLQVDKGKGKMLFSTLKIIGNLGKDPVADKILYNMIELGKN</sequence>
<dbReference type="GO" id="GO:0005975">
    <property type="term" value="P:carbohydrate metabolic process"/>
    <property type="evidence" value="ECO:0007669"/>
    <property type="project" value="InterPro"/>
</dbReference>
<name>A0A9X3F451_9BACT</name>
<proteinExistence type="inferred from homology"/>
<feature type="chain" id="PRO_5040991634" description="Beta-galactosidase" evidence="4">
    <location>
        <begin position="21"/>
        <end position="987"/>
    </location>
</feature>
<dbReference type="InterPro" id="IPR006104">
    <property type="entry name" value="Glyco_hydro_2_N"/>
</dbReference>
<dbReference type="Proteomes" id="UP001145087">
    <property type="component" value="Unassembled WGS sequence"/>
</dbReference>
<dbReference type="PANTHER" id="PTHR42732">
    <property type="entry name" value="BETA-GALACTOSIDASE"/>
    <property type="match status" value="1"/>
</dbReference>